<gene>
    <name evidence="1" type="ORF">GCM10010911_47760</name>
</gene>
<sequence>MWAPATPPRTGQIFLILSWNMSSFKGIQDRLGTPLFLWRKGLFLLMSGTGLFMAADEAYNGRVFMDPN</sequence>
<accession>A0A916ZAM1</accession>
<evidence type="ECO:0000313" key="2">
    <source>
        <dbReference type="Proteomes" id="UP000612456"/>
    </source>
</evidence>
<dbReference type="AlphaFoldDB" id="A0A916ZAM1"/>
<reference evidence="1" key="1">
    <citation type="journal article" date="2014" name="Int. J. Syst. Evol. Microbiol.">
        <title>Complete genome sequence of Corynebacterium casei LMG S-19264T (=DSM 44701T), isolated from a smear-ripened cheese.</title>
        <authorList>
            <consortium name="US DOE Joint Genome Institute (JGI-PGF)"/>
            <person name="Walter F."/>
            <person name="Albersmeier A."/>
            <person name="Kalinowski J."/>
            <person name="Ruckert C."/>
        </authorList>
    </citation>
    <scope>NUCLEOTIDE SEQUENCE</scope>
    <source>
        <strain evidence="1">CGMCC 1.15178</strain>
    </source>
</reference>
<proteinExistence type="predicted"/>
<comment type="caution">
    <text evidence="1">The sequence shown here is derived from an EMBL/GenBank/DDBJ whole genome shotgun (WGS) entry which is preliminary data.</text>
</comment>
<dbReference type="Proteomes" id="UP000612456">
    <property type="component" value="Unassembled WGS sequence"/>
</dbReference>
<evidence type="ECO:0000313" key="1">
    <source>
        <dbReference type="EMBL" id="GGD83985.1"/>
    </source>
</evidence>
<dbReference type="EMBL" id="BMHP01000003">
    <property type="protein sequence ID" value="GGD83985.1"/>
    <property type="molecule type" value="Genomic_DNA"/>
</dbReference>
<keyword evidence="2" id="KW-1185">Reference proteome</keyword>
<reference evidence="1" key="2">
    <citation type="submission" date="2020-09" db="EMBL/GenBank/DDBJ databases">
        <authorList>
            <person name="Sun Q."/>
            <person name="Zhou Y."/>
        </authorList>
    </citation>
    <scope>NUCLEOTIDE SEQUENCE</scope>
    <source>
        <strain evidence="1">CGMCC 1.15178</strain>
    </source>
</reference>
<name>A0A916ZAM1_9BACL</name>
<organism evidence="1 2">
    <name type="scientific">Paenibacillus nasutitermitis</name>
    <dbReference type="NCBI Taxonomy" id="1652958"/>
    <lineage>
        <taxon>Bacteria</taxon>
        <taxon>Bacillati</taxon>
        <taxon>Bacillota</taxon>
        <taxon>Bacilli</taxon>
        <taxon>Bacillales</taxon>
        <taxon>Paenibacillaceae</taxon>
        <taxon>Paenibacillus</taxon>
    </lineage>
</organism>
<protein>
    <submittedName>
        <fullName evidence="1">Uncharacterized protein</fullName>
    </submittedName>
</protein>